<dbReference type="PROSITE" id="PS51257">
    <property type="entry name" value="PROKAR_LIPOPROTEIN"/>
    <property type="match status" value="1"/>
</dbReference>
<reference evidence="3 4" key="1">
    <citation type="journal article" date="2023" name="Microbiol. Spectr.">
        <title>Symbiosis of Carpenter Bees with Uncharacterized Lactic Acid Bacteria Showing NAD Auxotrophy.</title>
        <authorList>
            <person name="Kawasaki S."/>
            <person name="Ozawa K."/>
            <person name="Mori T."/>
            <person name="Yamamoto A."/>
            <person name="Ito M."/>
            <person name="Ohkuma M."/>
            <person name="Sakamoto M."/>
            <person name="Matsutani M."/>
        </authorList>
    </citation>
    <scope>NUCLEOTIDE SEQUENCE [LARGE SCALE GENOMIC DNA]</scope>
    <source>
        <strain evidence="3 4">KimH</strain>
    </source>
</reference>
<feature type="compositionally biased region" description="Low complexity" evidence="1">
    <location>
        <begin position="158"/>
        <end position="175"/>
    </location>
</feature>
<keyword evidence="4" id="KW-1185">Reference proteome</keyword>
<evidence type="ECO:0000256" key="1">
    <source>
        <dbReference type="SAM" id="MobiDB-lite"/>
    </source>
</evidence>
<feature type="compositionally biased region" description="Polar residues" evidence="1">
    <location>
        <begin position="423"/>
        <end position="435"/>
    </location>
</feature>
<dbReference type="InterPro" id="IPR028082">
    <property type="entry name" value="Peripla_BP_I"/>
</dbReference>
<evidence type="ECO:0008006" key="5">
    <source>
        <dbReference type="Google" id="ProtNLM"/>
    </source>
</evidence>
<accession>A0ABM8BCI1</accession>
<protein>
    <recommendedName>
        <fullName evidence="5">Periplasmic binding protein domain-containing protein</fullName>
    </recommendedName>
</protein>
<sequence>MKLNKWMPARQIAVGVILVVTLALAGCSPAQSSQPTAPSTSPAAPAQVVTGKVAIFTPADGITISQHTPINKWAVFIPELEQALIQQGFTKKNISSTTDKSLDKQSQAVQDYVVSELKPKQTEKGEQPQTPTTLVVAPVAQSQSLTRQYGDYVGHVMQQPQSDSSPSADSSASDSADSKNARNLGEESSDREDSNDQTHSYQRLVSSLQLAKESGMHVVILSNDISDLQPDLFVDMSNAEQIGRMQAQQVVNKLELDKASKANPRYIEVLLPKEHSSDQTQDDNAESIHDDFAQSAFKGIWQVLAPYFLDGRALSPSGLLSSKSGEQDWETLTFAPGNNTSATSDELTRRLRYSKADASENGLPRVDGVIAMNDFIASGVVGALGDMGYTGSSADVNPEISISGIVSSMTGKKDVQRRPVPQPQSNSADSDTTADTEPGAPSAEGKTGANSDNKAQTYTHWPIVTGYGAYTDTLPQIVDGRQWMTGIEDRQGLAHSLALSCQELNAGSSVKAQADVSESELHGRKITTLSKPLIAISASNLKSSLIDTGYVKPADAGL</sequence>
<feature type="region of interest" description="Disordered" evidence="1">
    <location>
        <begin position="118"/>
        <end position="139"/>
    </location>
</feature>
<proteinExistence type="predicted"/>
<dbReference type="Gene3D" id="3.40.50.2300">
    <property type="match status" value="3"/>
</dbReference>
<feature type="chain" id="PRO_5046178256" description="Periplasmic binding protein domain-containing protein" evidence="2">
    <location>
        <begin position="26"/>
        <end position="558"/>
    </location>
</feature>
<dbReference type="SUPFAM" id="SSF53822">
    <property type="entry name" value="Periplasmic binding protein-like I"/>
    <property type="match status" value="1"/>
</dbReference>
<keyword evidence="2" id="KW-0732">Signal</keyword>
<feature type="region of interest" description="Disordered" evidence="1">
    <location>
        <begin position="157"/>
        <end position="199"/>
    </location>
</feature>
<evidence type="ECO:0000313" key="4">
    <source>
        <dbReference type="Proteomes" id="UP001321748"/>
    </source>
</evidence>
<feature type="region of interest" description="Disordered" evidence="1">
    <location>
        <begin position="409"/>
        <end position="454"/>
    </location>
</feature>
<name>A0ABM8BCI1_9BIFI</name>
<organism evidence="3 4">
    <name type="scientific">Bombiscardovia apis</name>
    <dbReference type="NCBI Taxonomy" id="2932182"/>
    <lineage>
        <taxon>Bacteria</taxon>
        <taxon>Bacillati</taxon>
        <taxon>Actinomycetota</taxon>
        <taxon>Actinomycetes</taxon>
        <taxon>Bifidobacteriales</taxon>
        <taxon>Bifidobacteriaceae</taxon>
        <taxon>Bombiscardovia</taxon>
    </lineage>
</organism>
<gene>
    <name evidence="3" type="ORF">KIMH_07340</name>
</gene>
<dbReference type="RefSeq" id="WP_317643617.1">
    <property type="nucleotide sequence ID" value="NZ_AP026800.1"/>
</dbReference>
<feature type="signal peptide" evidence="2">
    <location>
        <begin position="1"/>
        <end position="25"/>
    </location>
</feature>
<dbReference type="Proteomes" id="UP001321748">
    <property type="component" value="Chromosome"/>
</dbReference>
<evidence type="ECO:0000313" key="3">
    <source>
        <dbReference type="EMBL" id="BDR54623.1"/>
    </source>
</evidence>
<dbReference type="EMBL" id="AP026800">
    <property type="protein sequence ID" value="BDR54623.1"/>
    <property type="molecule type" value="Genomic_DNA"/>
</dbReference>
<evidence type="ECO:0000256" key="2">
    <source>
        <dbReference type="SAM" id="SignalP"/>
    </source>
</evidence>